<dbReference type="SUPFAM" id="SSF51735">
    <property type="entry name" value="NAD(P)-binding Rossmann-fold domains"/>
    <property type="match status" value="1"/>
</dbReference>
<dbReference type="SUPFAM" id="SSF55205">
    <property type="entry name" value="EPT/RTPC-like"/>
    <property type="match status" value="1"/>
</dbReference>
<comment type="subunit">
    <text evidence="8">Monomer.</text>
</comment>
<comment type="caution">
    <text evidence="8">Lacks conserved residue(s) required for the propagation of feature annotation.</text>
</comment>
<dbReference type="PROSITE" id="PS00885">
    <property type="entry name" value="EPSP_SYNTHASE_2"/>
    <property type="match status" value="1"/>
</dbReference>
<dbReference type="Pfam" id="PF00275">
    <property type="entry name" value="EPSP_synthase"/>
    <property type="match status" value="1"/>
</dbReference>
<dbReference type="NCBIfam" id="TIGR01356">
    <property type="entry name" value="aroA"/>
    <property type="match status" value="1"/>
</dbReference>
<dbReference type="CDD" id="cd01556">
    <property type="entry name" value="EPSP_synthase"/>
    <property type="match status" value="1"/>
</dbReference>
<dbReference type="EC" id="2.5.1.19" evidence="8"/>
<feature type="binding site" evidence="8">
    <location>
        <position position="503"/>
    </location>
    <ligand>
        <name>3-phosphoshikimate</name>
        <dbReference type="ChEBI" id="CHEBI:145989"/>
    </ligand>
</feature>
<dbReference type="PANTHER" id="PTHR21090">
    <property type="entry name" value="AROM/DEHYDROQUINATE SYNTHASE"/>
    <property type="match status" value="1"/>
</dbReference>
<comment type="subcellular location">
    <subcellularLocation>
        <location evidence="8">Cytoplasm</location>
    </subcellularLocation>
</comment>
<dbReference type="PROSITE" id="PS00104">
    <property type="entry name" value="EPSP_SYNTHASE_1"/>
    <property type="match status" value="1"/>
</dbReference>
<comment type="pathway">
    <text evidence="1 8">Metabolic intermediate biosynthesis; chorismate biosynthesis; chorismate from D-erythrose 4-phosphate and phosphoenolpyruvate: step 6/7.</text>
</comment>
<dbReference type="SUPFAM" id="SSF48179">
    <property type="entry name" value="6-phosphogluconate dehydrogenase C-terminal domain-like"/>
    <property type="match status" value="1"/>
</dbReference>
<dbReference type="EMBL" id="JBDGHN010000002">
    <property type="protein sequence ID" value="MEN2750994.1"/>
    <property type="molecule type" value="Genomic_DNA"/>
</dbReference>
<comment type="catalytic activity">
    <reaction evidence="7">
        <text>3-phosphoshikimate + phosphoenolpyruvate = 5-O-(1-carboxyvinyl)-3-phosphoshikimate + phosphate</text>
        <dbReference type="Rhea" id="RHEA:21256"/>
        <dbReference type="ChEBI" id="CHEBI:43474"/>
        <dbReference type="ChEBI" id="CHEBI:57701"/>
        <dbReference type="ChEBI" id="CHEBI:58702"/>
        <dbReference type="ChEBI" id="CHEBI:145989"/>
        <dbReference type="EC" id="2.5.1.19"/>
    </reaction>
    <physiologicalReaction direction="left-to-right" evidence="7">
        <dbReference type="Rhea" id="RHEA:21257"/>
    </physiologicalReaction>
</comment>
<feature type="active site" description="Proton acceptor" evidence="8">
    <location>
        <position position="649"/>
    </location>
</feature>
<keyword evidence="5 11" id="KW-0560">Oxidoreductase</keyword>
<dbReference type="InterPro" id="IPR006264">
    <property type="entry name" value="EPSP_synthase"/>
</dbReference>
<feature type="binding site" evidence="8">
    <location>
        <position position="351"/>
    </location>
    <ligand>
        <name>3-phosphoshikimate</name>
        <dbReference type="ChEBI" id="CHEBI:145989"/>
    </ligand>
</feature>
<evidence type="ECO:0000256" key="7">
    <source>
        <dbReference type="ARBA" id="ARBA00044633"/>
    </source>
</evidence>
<dbReference type="NCBIfam" id="NF011381">
    <property type="entry name" value="PRK14806.1"/>
    <property type="match status" value="1"/>
</dbReference>
<dbReference type="InterPro" id="IPR003099">
    <property type="entry name" value="Prephen_DH"/>
</dbReference>
<dbReference type="InterPro" id="IPR046825">
    <property type="entry name" value="PDH_C"/>
</dbReference>
<dbReference type="PROSITE" id="PS51176">
    <property type="entry name" value="PDH_ADH"/>
    <property type="match status" value="1"/>
</dbReference>
<feature type="binding site" evidence="8">
    <location>
        <position position="451"/>
    </location>
    <ligand>
        <name>phosphoenolpyruvate</name>
        <dbReference type="ChEBI" id="CHEBI:58702"/>
    </ligand>
</feature>
<feature type="binding site" evidence="8">
    <location>
        <position position="680"/>
    </location>
    <ligand>
        <name>phosphoenolpyruvate</name>
        <dbReference type="ChEBI" id="CHEBI:58702"/>
    </ligand>
</feature>
<evidence type="ECO:0000256" key="3">
    <source>
        <dbReference type="ARBA" id="ARBA00022605"/>
    </source>
</evidence>
<keyword evidence="12" id="KW-1185">Reference proteome</keyword>
<dbReference type="GO" id="GO:0008977">
    <property type="term" value="F:prephenate dehydrogenase (NAD+) activity"/>
    <property type="evidence" value="ECO:0007669"/>
    <property type="project" value="UniProtKB-EC"/>
</dbReference>
<protein>
    <recommendedName>
        <fullName evidence="8">3-phosphoshikimate 1-carboxyvinyltransferase</fullName>
        <ecNumber evidence="8">2.5.1.19</ecNumber>
    </recommendedName>
    <alternativeName>
        <fullName evidence="8">5-enolpyruvylshikimate-3-phosphate synthase</fullName>
        <shortName evidence="8">EPSP synthase</shortName>
        <shortName evidence="8">EPSPS</shortName>
    </alternativeName>
</protein>
<dbReference type="Gene3D" id="3.65.10.10">
    <property type="entry name" value="Enolpyruvate transferase domain"/>
    <property type="match status" value="2"/>
</dbReference>
<feature type="domain" description="Prephenate/arogenate dehydrogenase" evidence="10">
    <location>
        <begin position="28"/>
        <end position="321"/>
    </location>
</feature>
<reference evidence="11 12" key="1">
    <citation type="submission" date="2024-05" db="EMBL/GenBank/DDBJ databases">
        <authorList>
            <person name="Kim H.-Y."/>
            <person name="Kim E."/>
            <person name="Cai Y."/>
            <person name="Yang S.-M."/>
            <person name="Lee W."/>
        </authorList>
    </citation>
    <scope>NUCLEOTIDE SEQUENCE [LARGE SCALE GENOMIC DNA]</scope>
    <source>
        <strain evidence="11 12">FBL11</strain>
    </source>
</reference>
<dbReference type="GO" id="GO:0003866">
    <property type="term" value="F:3-phosphoshikimate 1-carboxyvinyltransferase activity"/>
    <property type="evidence" value="ECO:0007669"/>
    <property type="project" value="UniProtKB-EC"/>
</dbReference>
<dbReference type="PANTHER" id="PTHR21090:SF5">
    <property type="entry name" value="PENTAFUNCTIONAL AROM POLYPEPTIDE"/>
    <property type="match status" value="1"/>
</dbReference>
<evidence type="ECO:0000259" key="10">
    <source>
        <dbReference type="PROSITE" id="PS51176"/>
    </source>
</evidence>
<dbReference type="Pfam" id="PF20463">
    <property type="entry name" value="PDH_C"/>
    <property type="match status" value="1"/>
</dbReference>
<keyword evidence="4 8" id="KW-0808">Transferase</keyword>
<gene>
    <name evidence="8" type="primary">aroA</name>
    <name evidence="11" type="ORF">AAIR29_05030</name>
</gene>
<evidence type="ECO:0000256" key="1">
    <source>
        <dbReference type="ARBA" id="ARBA00004811"/>
    </source>
</evidence>
<dbReference type="HAMAP" id="MF_00210">
    <property type="entry name" value="EPSP_synth"/>
    <property type="match status" value="1"/>
</dbReference>
<proteinExistence type="inferred from homology"/>
<evidence type="ECO:0000256" key="4">
    <source>
        <dbReference type="ARBA" id="ARBA00022679"/>
    </source>
</evidence>
<keyword evidence="8" id="KW-0963">Cytoplasm</keyword>
<sequence>MSNAVSSQQNKQKNNKRSPLNVKPPLFKQVCVIGLGLIGASLAQAIKDNGVSERLVAVDRHVPSLEEAIQDGLLDAGSSVFDDVVSGSDLIVLAVPVQAVQAVFVDIKNAMDSGQLATDCIITDVCSTKVNIIEAARTVFTSLPIGLVPAHPIAGAENSGYHARRATLFVNHSVIICNLPTTNLSAVANLRQLWEAVGAMVMTMEAEHHDAILAHTSHLPHLLAFNLVEQLASHDDNLDMFRYAAGGFRDFTRIAASDPKMWHDIFFANQSAIVSALDEYSVYLQDIRQLIIDKDSTALMGLLGRAQAARRHFGHMLASTPYTDTPAMSASYLITPSNTVTGTIAIPGDKSISHRSIMLGSLATGVTNVTGFLEGEDALATLQAFRDMGVTIEGPDNGKLTIHGVGMNGLKPSKTPLYMGNSGTSMRLLAGILAAQSFDSVLTGDTSLNKRPMERVAAPLRQMGAVIQSTGHSGTAPLSITGRDNVGKPLQGVDYDMPVASAQVKSCLLLAGLWSEGTTTVIQPEVSRDHTERMLSAFGYPVTVDGNRISVEGGGTLTGGDIAVPADISSAAFFMVAAAISQDSELTLTQVGINPTRTGVIDILKLMQADISLSNETHVGGEPVADITIRSSSLVGIEIPEYLVPLAIDEFPVLFVAASCAQGRTVLTGAKELRVKESDRIAVMADGLKTLGVDCTVTDDGLIIEGQGIQSQNGEVNNNQPVFGGGHITSHHDHRIAMSFSVASLRASEQIIIEGVETVNTSFPGFAELANQIGMSIQVDHSKA</sequence>
<name>A0ABU9X6G7_9GAMM</name>
<comment type="similarity">
    <text evidence="2 8">Belongs to the EPSP synthase family.</text>
</comment>
<dbReference type="InterPro" id="IPR036968">
    <property type="entry name" value="Enolpyruvate_Tfrase_sf"/>
</dbReference>
<dbReference type="InterPro" id="IPR001986">
    <property type="entry name" value="Enolpyruvate_Tfrase_dom"/>
</dbReference>
<organism evidence="11 12">
    <name type="scientific">Psychrobacter saeujeotis</name>
    <dbReference type="NCBI Taxonomy" id="3143436"/>
    <lineage>
        <taxon>Bacteria</taxon>
        <taxon>Pseudomonadati</taxon>
        <taxon>Pseudomonadota</taxon>
        <taxon>Gammaproteobacteria</taxon>
        <taxon>Moraxellales</taxon>
        <taxon>Moraxellaceae</taxon>
        <taxon>Psychrobacter</taxon>
    </lineage>
</organism>
<feature type="binding site" evidence="8">
    <location>
        <position position="676"/>
    </location>
    <ligand>
        <name>3-phosphoshikimate</name>
        <dbReference type="ChEBI" id="CHEBI:145989"/>
    </ligand>
</feature>
<feature type="binding site" evidence="8">
    <location>
        <position position="503"/>
    </location>
    <ligand>
        <name>phosphoenolpyruvate</name>
        <dbReference type="ChEBI" id="CHEBI:58702"/>
    </ligand>
</feature>
<feature type="binding site" evidence="8">
    <location>
        <position position="649"/>
    </location>
    <ligand>
        <name>3-phosphoshikimate</name>
        <dbReference type="ChEBI" id="CHEBI:145989"/>
    </ligand>
</feature>
<evidence type="ECO:0000313" key="12">
    <source>
        <dbReference type="Proteomes" id="UP001461960"/>
    </source>
</evidence>
<comment type="caution">
    <text evidence="11">The sequence shown here is derived from an EMBL/GenBank/DDBJ whole genome shotgun (WGS) entry which is preliminary data.</text>
</comment>
<evidence type="ECO:0000256" key="5">
    <source>
        <dbReference type="ARBA" id="ARBA00023002"/>
    </source>
</evidence>
<dbReference type="Pfam" id="PF02153">
    <property type="entry name" value="PDH_N"/>
    <property type="match status" value="1"/>
</dbReference>
<feature type="binding site" evidence="8">
    <location>
        <position position="350"/>
    </location>
    <ligand>
        <name>phosphoenolpyruvate</name>
        <dbReference type="ChEBI" id="CHEBI:58702"/>
    </ligand>
</feature>
<dbReference type="Proteomes" id="UP001461960">
    <property type="component" value="Unassembled WGS sequence"/>
</dbReference>
<feature type="compositionally biased region" description="Polar residues" evidence="9">
    <location>
        <begin position="1"/>
        <end position="12"/>
    </location>
</feature>
<dbReference type="InterPro" id="IPR046826">
    <property type="entry name" value="PDH_N"/>
</dbReference>
<keyword evidence="6 8" id="KW-0057">Aromatic amino acid biosynthesis</keyword>
<evidence type="ECO:0000256" key="2">
    <source>
        <dbReference type="ARBA" id="ARBA00009948"/>
    </source>
</evidence>
<dbReference type="Gene3D" id="1.10.3660.10">
    <property type="entry name" value="6-phosphogluconate dehydrogenase C-terminal like domain"/>
    <property type="match status" value="1"/>
</dbReference>
<dbReference type="RefSeq" id="WP_299220502.1">
    <property type="nucleotide sequence ID" value="NZ_JBDGHN010000002.1"/>
</dbReference>
<dbReference type="InterPro" id="IPR023193">
    <property type="entry name" value="EPSP_synthase_CS"/>
</dbReference>
<evidence type="ECO:0000256" key="9">
    <source>
        <dbReference type="SAM" id="MobiDB-lite"/>
    </source>
</evidence>
<feature type="binding site" evidence="8">
    <location>
        <position position="355"/>
    </location>
    <ligand>
        <name>3-phosphoshikimate</name>
        <dbReference type="ChEBI" id="CHEBI:145989"/>
    </ligand>
</feature>
<dbReference type="Gene3D" id="3.40.50.720">
    <property type="entry name" value="NAD(P)-binding Rossmann-like Domain"/>
    <property type="match status" value="1"/>
</dbReference>
<feature type="binding site" evidence="8">
    <location>
        <position position="423"/>
    </location>
    <ligand>
        <name>phosphoenolpyruvate</name>
        <dbReference type="ChEBI" id="CHEBI:58702"/>
    </ligand>
</feature>
<evidence type="ECO:0000256" key="8">
    <source>
        <dbReference type="HAMAP-Rule" id="MF_00210"/>
    </source>
</evidence>
<comment type="function">
    <text evidence="8">Catalyzes the transfer of the enolpyruvyl moiety of phosphoenolpyruvate (PEP) to the 5-hydroxyl of shikimate-3-phosphate (S3P) to produce enolpyruvyl shikimate-3-phosphate and inorganic phosphate.</text>
</comment>
<feature type="region of interest" description="Disordered" evidence="9">
    <location>
        <begin position="1"/>
        <end position="21"/>
    </location>
</feature>
<feature type="binding site" evidence="8">
    <location>
        <position position="735"/>
    </location>
    <ligand>
        <name>phosphoenolpyruvate</name>
        <dbReference type="ChEBI" id="CHEBI:58702"/>
    </ligand>
</feature>
<dbReference type="InterPro" id="IPR036291">
    <property type="entry name" value="NAD(P)-bd_dom_sf"/>
</dbReference>
<evidence type="ECO:0000313" key="11">
    <source>
        <dbReference type="EMBL" id="MEN2750994.1"/>
    </source>
</evidence>
<evidence type="ECO:0000256" key="6">
    <source>
        <dbReference type="ARBA" id="ARBA00023141"/>
    </source>
</evidence>
<feature type="binding site" evidence="8">
    <location>
        <position position="350"/>
    </location>
    <ligand>
        <name>3-phosphoshikimate</name>
        <dbReference type="ChEBI" id="CHEBI:145989"/>
    </ligand>
</feature>
<dbReference type="InterPro" id="IPR013792">
    <property type="entry name" value="RNA3'P_cycl/enolpyr_Trfase_a/b"/>
</dbReference>
<dbReference type="InterPro" id="IPR008927">
    <property type="entry name" value="6-PGluconate_DH-like_C_sf"/>
</dbReference>
<accession>A0ABU9X6G7</accession>
<keyword evidence="3 8" id="KW-0028">Amino-acid biosynthesis</keyword>
<feature type="binding site" evidence="8">
    <location>
        <position position="501"/>
    </location>
    <ligand>
        <name>3-phosphoshikimate</name>
        <dbReference type="ChEBI" id="CHEBI:145989"/>
    </ligand>
</feature>